<dbReference type="RefSeq" id="XP_003041502.1">
    <property type="nucleotide sequence ID" value="XM_003041456.1"/>
</dbReference>
<proteinExistence type="predicted"/>
<evidence type="ECO:0000259" key="1">
    <source>
        <dbReference type="Pfam" id="PF06985"/>
    </source>
</evidence>
<dbReference type="EMBL" id="GG698935">
    <property type="protein sequence ID" value="EEU35789.1"/>
    <property type="molecule type" value="Genomic_DNA"/>
</dbReference>
<accession>C7ZJS7</accession>
<sequence>MWLINTTTLKLESVVDSKQHKFAILSHTWGDGEVTFQDIQDLAVARGKPGVSKIEATCKIARNARQLKYAWIDACCIDKTSSAELSEAINSMFAWYSDAEVCLVWLSDLEPMPCRASLKDQMETLATALRKCRWFTRGWTLQELIAPRRMEFFDREWTFVGAKADLHSVLSATTGIEASVLSDCSRLRYVPVARRMSWAANRKTTRIEDEAYCLLGIFGINMPLIYGEGQKAFLRLQEEIARESNDLSLFVWQRQRGNAVNTMPKLSGIFAESPVDFLTCATIKRQDDQFHNDHEFAITNNGLRI</sequence>
<dbReference type="AlphaFoldDB" id="C7ZJS7"/>
<dbReference type="InterPro" id="IPR010730">
    <property type="entry name" value="HET"/>
</dbReference>
<dbReference type="STRING" id="660122.C7ZJS7"/>
<dbReference type="GeneID" id="9676305"/>
<reference evidence="2 3" key="1">
    <citation type="journal article" date="2009" name="PLoS Genet.">
        <title>The genome of Nectria haematococca: contribution of supernumerary chromosomes to gene expansion.</title>
        <authorList>
            <person name="Coleman J.J."/>
            <person name="Rounsley S.D."/>
            <person name="Rodriguez-Carres M."/>
            <person name="Kuo A."/>
            <person name="Wasmann C.C."/>
            <person name="Grimwood J."/>
            <person name="Schmutz J."/>
            <person name="Taga M."/>
            <person name="White G.J."/>
            <person name="Zhou S."/>
            <person name="Schwartz D.C."/>
            <person name="Freitag M."/>
            <person name="Ma L.J."/>
            <person name="Danchin E.G."/>
            <person name="Henrissat B."/>
            <person name="Coutinho P.M."/>
            <person name="Nelson D.R."/>
            <person name="Straney D."/>
            <person name="Napoli C.A."/>
            <person name="Barker B.M."/>
            <person name="Gribskov M."/>
            <person name="Rep M."/>
            <person name="Kroken S."/>
            <person name="Molnar I."/>
            <person name="Rensing C."/>
            <person name="Kennell J.C."/>
            <person name="Zamora J."/>
            <person name="Farman M.L."/>
            <person name="Selker E.U."/>
            <person name="Salamov A."/>
            <person name="Shapiro H."/>
            <person name="Pangilinan J."/>
            <person name="Lindquist E."/>
            <person name="Lamers C."/>
            <person name="Grigoriev I.V."/>
            <person name="Geiser D.M."/>
            <person name="Covert S.F."/>
            <person name="Temporini E."/>
            <person name="Vanetten H.D."/>
        </authorList>
    </citation>
    <scope>NUCLEOTIDE SEQUENCE [LARGE SCALE GENOMIC DNA]</scope>
    <source>
        <strain evidence="3">ATCC MYA-4622 / CBS 123669 / FGSC 9596 / NRRL 45880 / 77-13-4</strain>
    </source>
</reference>
<organism evidence="2 3">
    <name type="scientific">Fusarium vanettenii (strain ATCC MYA-4622 / CBS 123669 / FGSC 9596 / NRRL 45880 / 77-13-4)</name>
    <name type="common">Fusarium solani subsp. pisi</name>
    <dbReference type="NCBI Taxonomy" id="660122"/>
    <lineage>
        <taxon>Eukaryota</taxon>
        <taxon>Fungi</taxon>
        <taxon>Dikarya</taxon>
        <taxon>Ascomycota</taxon>
        <taxon>Pezizomycotina</taxon>
        <taxon>Sordariomycetes</taxon>
        <taxon>Hypocreomycetidae</taxon>
        <taxon>Hypocreales</taxon>
        <taxon>Nectriaceae</taxon>
        <taxon>Fusarium</taxon>
        <taxon>Fusarium solani species complex</taxon>
        <taxon>Fusarium vanettenii</taxon>
    </lineage>
</organism>
<dbReference type="Pfam" id="PF06985">
    <property type="entry name" value="HET"/>
    <property type="match status" value="1"/>
</dbReference>
<gene>
    <name evidence="2" type="ORF">NECHADRAFT_44368</name>
</gene>
<evidence type="ECO:0000313" key="3">
    <source>
        <dbReference type="Proteomes" id="UP000005206"/>
    </source>
</evidence>
<evidence type="ECO:0000313" key="2">
    <source>
        <dbReference type="EMBL" id="EEU35789.1"/>
    </source>
</evidence>
<dbReference type="Proteomes" id="UP000005206">
    <property type="component" value="Chromosome 7"/>
</dbReference>
<dbReference type="KEGG" id="nhe:NECHADRAFT_44368"/>
<dbReference type="OMA" id="MLRINIC"/>
<dbReference type="eggNOG" id="ENOG502SHG8">
    <property type="taxonomic scope" value="Eukaryota"/>
</dbReference>
<dbReference type="PANTHER" id="PTHR10622">
    <property type="entry name" value="HET DOMAIN-CONTAINING PROTEIN"/>
    <property type="match status" value="1"/>
</dbReference>
<keyword evidence="3" id="KW-1185">Reference proteome</keyword>
<feature type="non-terminal residue" evidence="2">
    <location>
        <position position="305"/>
    </location>
</feature>
<dbReference type="OrthoDB" id="20872at2759"/>
<dbReference type="HOGENOM" id="CLU_000288_138_0_1"/>
<dbReference type="PANTHER" id="PTHR10622:SF12">
    <property type="entry name" value="HET DOMAIN-CONTAINING PROTEIN"/>
    <property type="match status" value="1"/>
</dbReference>
<feature type="domain" description="Heterokaryon incompatibility" evidence="1">
    <location>
        <begin position="22"/>
        <end position="108"/>
    </location>
</feature>
<name>C7ZJS7_FUSV7</name>
<dbReference type="VEuPathDB" id="FungiDB:NECHADRAFT_44368"/>
<dbReference type="InParanoid" id="C7ZJS7"/>
<protein>
    <recommendedName>
        <fullName evidence="1">Heterokaryon incompatibility domain-containing protein</fullName>
    </recommendedName>
</protein>